<feature type="domain" description="TOG" evidence="6">
    <location>
        <begin position="278"/>
        <end position="510"/>
    </location>
</feature>
<dbReference type="GO" id="GO:0061863">
    <property type="term" value="F:microtubule plus end polymerase"/>
    <property type="evidence" value="ECO:0007669"/>
    <property type="project" value="InterPro"/>
</dbReference>
<feature type="compositionally biased region" description="Pro residues" evidence="5">
    <location>
        <begin position="635"/>
        <end position="645"/>
    </location>
</feature>
<dbReference type="Pfam" id="PF21042">
    <property type="entry name" value="Stu2_CTS"/>
    <property type="match status" value="1"/>
</dbReference>
<evidence type="ECO:0000256" key="1">
    <source>
        <dbReference type="ARBA" id="ARBA00004317"/>
    </source>
</evidence>
<evidence type="ECO:0000313" key="8">
    <source>
        <dbReference type="Proteomes" id="UP000326289"/>
    </source>
</evidence>
<dbReference type="GO" id="GO:0099070">
    <property type="term" value="C:static microtubule bundle"/>
    <property type="evidence" value="ECO:0007669"/>
    <property type="project" value="UniProtKB-ARBA"/>
</dbReference>
<dbReference type="GO" id="GO:0051315">
    <property type="term" value="P:attachment of mitotic spindle microtubules to kinetochore"/>
    <property type="evidence" value="ECO:0007669"/>
    <property type="project" value="UniProtKB-ARBA"/>
</dbReference>
<dbReference type="GO" id="GO:0051010">
    <property type="term" value="F:microtubule plus-end binding"/>
    <property type="evidence" value="ECO:0007669"/>
    <property type="project" value="InterPro"/>
</dbReference>
<dbReference type="InterPro" id="IPR048491">
    <property type="entry name" value="XMAP215_CLASP_TOG"/>
</dbReference>
<feature type="region of interest" description="Disordered" evidence="5">
    <location>
        <begin position="770"/>
        <end position="903"/>
    </location>
</feature>
<dbReference type="InterPro" id="IPR011989">
    <property type="entry name" value="ARM-like"/>
</dbReference>
<keyword evidence="8" id="KW-1185">Reference proteome</keyword>
<dbReference type="Proteomes" id="UP000326289">
    <property type="component" value="Unassembled WGS sequence"/>
</dbReference>
<keyword evidence="3" id="KW-0206">Cytoskeleton</keyword>
<feature type="coiled-coil region" evidence="4">
    <location>
        <begin position="658"/>
        <end position="748"/>
    </location>
</feature>
<dbReference type="Pfam" id="PF21041">
    <property type="entry name" value="XMAP215_CLASP_TOG"/>
    <property type="match status" value="2"/>
</dbReference>
<gene>
    <name evidence="7" type="ORF">BDV30DRAFT_110229</name>
</gene>
<keyword evidence="4" id="KW-0175">Coiled coil</keyword>
<feature type="domain" description="TOG" evidence="6">
    <location>
        <begin position="3"/>
        <end position="234"/>
    </location>
</feature>
<feature type="compositionally biased region" description="Basic and acidic residues" evidence="5">
    <location>
        <begin position="227"/>
        <end position="240"/>
    </location>
</feature>
<dbReference type="EMBL" id="ML732796">
    <property type="protein sequence ID" value="KAB8273406.1"/>
    <property type="molecule type" value="Genomic_DNA"/>
</dbReference>
<dbReference type="GO" id="GO:0000776">
    <property type="term" value="C:kinetochore"/>
    <property type="evidence" value="ECO:0007669"/>
    <property type="project" value="UniProtKB-ARBA"/>
</dbReference>
<dbReference type="SUPFAM" id="SSF48371">
    <property type="entry name" value="ARM repeat"/>
    <property type="match status" value="1"/>
</dbReference>
<dbReference type="SMART" id="SM01349">
    <property type="entry name" value="TOG"/>
    <property type="match status" value="2"/>
</dbReference>
<dbReference type="GO" id="GO:0046785">
    <property type="term" value="P:microtubule polymerization"/>
    <property type="evidence" value="ECO:0007669"/>
    <property type="project" value="InterPro"/>
</dbReference>
<feature type="compositionally biased region" description="Polar residues" evidence="5">
    <location>
        <begin position="844"/>
        <end position="869"/>
    </location>
</feature>
<dbReference type="AlphaFoldDB" id="A0A5N6J3N6"/>
<feature type="region of interest" description="Disordered" evidence="5">
    <location>
        <begin position="512"/>
        <end position="651"/>
    </location>
</feature>
<dbReference type="GO" id="GO:0005881">
    <property type="term" value="C:cytoplasmic microtubule"/>
    <property type="evidence" value="ECO:0007669"/>
    <property type="project" value="UniProtKB-ARBA"/>
</dbReference>
<organism evidence="7 8">
    <name type="scientific">Aspergillus minisclerotigenes</name>
    <dbReference type="NCBI Taxonomy" id="656917"/>
    <lineage>
        <taxon>Eukaryota</taxon>
        <taxon>Fungi</taxon>
        <taxon>Dikarya</taxon>
        <taxon>Ascomycota</taxon>
        <taxon>Pezizomycotina</taxon>
        <taxon>Eurotiomycetes</taxon>
        <taxon>Eurotiomycetidae</taxon>
        <taxon>Eurotiales</taxon>
        <taxon>Aspergillaceae</taxon>
        <taxon>Aspergillus</taxon>
        <taxon>Aspergillus subgen. Circumdati</taxon>
    </lineage>
</organism>
<feature type="compositionally biased region" description="Pro residues" evidence="5">
    <location>
        <begin position="547"/>
        <end position="563"/>
    </location>
</feature>
<feature type="compositionally biased region" description="Low complexity" evidence="5">
    <location>
        <begin position="564"/>
        <end position="583"/>
    </location>
</feature>
<proteinExistence type="predicted"/>
<dbReference type="InterPro" id="IPR045110">
    <property type="entry name" value="XMAP215"/>
</dbReference>
<evidence type="ECO:0000313" key="7">
    <source>
        <dbReference type="EMBL" id="KAB8273406.1"/>
    </source>
</evidence>
<comment type="subcellular location">
    <subcellularLocation>
        <location evidence="1">Cytoplasm</location>
        <location evidence="1">Cytoskeleton</location>
        <location evidence="1">Microtubule organizing center</location>
        <location evidence="1">Spindle pole body</location>
    </subcellularLocation>
</comment>
<name>A0A5N6J3N6_9EURO</name>
<sequence length="903" mass="97515">MADGEEDFSSLPLPERFTHKNWKVRKGGYEDAKQQFEKSPDESDPVFTPFIQDAGLWKGAVADSNVAAQQDGLAAYCAFLKFGGVQACTRSRATTVFPIVEKGLPSARPAAKTNAQEALLLLVELDKAEPVIEEMLPGLSHKVPKVIAATLTGLRTIYHNFGCKIVDPKPVLKALPKVFGHADKNVRAEAQSLTVEMYRWLKEAIKPLFWAELKPVQQTDLEKLFENVKQEPPPKQERLTRAQQDAMATASAAAEDGEAEDGGEDYGDEDGEEVDAFDLAEPVDVMPKVPKDLHEQLSSSKWKDRKEALDALHSALNVPRIKDGPFDDIVRALAARMKDANIAVVTVAANCVDLLAKGLRSGFGKYRSTIMAPILERLKEKKQSVAEALGQALDSVFASTTLTECLEEILEFLKHKNPQVKQETLKFLIRCLRTTRDVPSKAEVKSIAEAATKLLTESSEVNRSGGAEILGTLMKIMGERAMNPYLEGLDDIRKTKIKEFFETAEVKAKDRPKPIVGAPKAVPAAGKKVVGGKKPALGMKKPAPAAAAPPPEEPAPAPSPPKKAVPSRLGGPKAGGLPAPGSGLKKKLGGPGGIASPQRRVVSPPSEEHPAAPAAPKFGLGRGLAGRPIAKPAAPREPSPPPAAPPLTGMSAIERAELEELRLEQEKFTRLVEDLKSERTKLKSQVTELQDQNAQLIEDHTRDVLSIKAKETQLVRARSDAETAEQTVQKQQREIDRLKRELARALRASAISPPNTLPEGISMAYGDAGSVYQDTASNGHGPLARGYHSGSRFESSRPRSYASASPSEEKENSGLESPGLGSRDGGLGRRKLSPTFGTGYSGMGSPTRSSMLGSSNASGDDQPTRSTEPAENWKRAAEVTSQLKARIEQMKARQGLTRPPAQR</sequence>
<dbReference type="Gene3D" id="1.25.10.10">
    <property type="entry name" value="Leucine-rich Repeat Variant"/>
    <property type="match status" value="2"/>
</dbReference>
<evidence type="ECO:0000256" key="5">
    <source>
        <dbReference type="SAM" id="MobiDB-lite"/>
    </source>
</evidence>
<feature type="compositionally biased region" description="Low complexity" evidence="5">
    <location>
        <begin position="245"/>
        <end position="254"/>
    </location>
</feature>
<dbReference type="InterPro" id="IPR034085">
    <property type="entry name" value="TOG"/>
</dbReference>
<dbReference type="InterPro" id="IPR048492">
    <property type="entry name" value="Stu2_CTS"/>
</dbReference>
<feature type="region of interest" description="Disordered" evidence="5">
    <location>
        <begin position="227"/>
        <end position="271"/>
    </location>
</feature>
<keyword evidence="2" id="KW-0963">Cytoplasm</keyword>
<evidence type="ECO:0000256" key="4">
    <source>
        <dbReference type="SAM" id="Coils"/>
    </source>
</evidence>
<dbReference type="InterPro" id="IPR016024">
    <property type="entry name" value="ARM-type_fold"/>
</dbReference>
<accession>A0A5N6J3N6</accession>
<reference evidence="7 8" key="1">
    <citation type="submission" date="2019-04" db="EMBL/GenBank/DDBJ databases">
        <title>Fungal friends and foes A comparative genomics study of 23 Aspergillus species from section Flavi.</title>
        <authorList>
            <consortium name="DOE Joint Genome Institute"/>
            <person name="Kjaerbolling I."/>
            <person name="Vesth T.C."/>
            <person name="Frisvad J.C."/>
            <person name="Nybo J.L."/>
            <person name="Theobald S."/>
            <person name="Kildgaard S."/>
            <person name="Petersen T.I."/>
            <person name="Kuo A."/>
            <person name="Sato A."/>
            <person name="Lyhne E.K."/>
            <person name="Kogle M.E."/>
            <person name="Wiebenga A."/>
            <person name="Kun R.S."/>
            <person name="Lubbers R.J."/>
            <person name="Makela M.R."/>
            <person name="Barry K."/>
            <person name="Chovatia M."/>
            <person name="Clum A."/>
            <person name="Daum C."/>
            <person name="Haridas S."/>
            <person name="He G."/>
            <person name="LaButti K."/>
            <person name="Lipzen A."/>
            <person name="Mondo S."/>
            <person name="Pangilinan J."/>
            <person name="Riley R."/>
            <person name="Salamov A."/>
            <person name="Simmons B.A."/>
            <person name="Magnuson J.K."/>
            <person name="Henrissat B."/>
            <person name="Mortensen U.H."/>
            <person name="Larsen T.O."/>
            <person name="De vries R.P."/>
            <person name="Grigoriev I.V."/>
            <person name="Machida M."/>
            <person name="Baker S.E."/>
            <person name="Andersen M.R."/>
        </authorList>
    </citation>
    <scope>NUCLEOTIDE SEQUENCE [LARGE SCALE GENOMIC DNA]</scope>
    <source>
        <strain evidence="7 8">CBS 117635</strain>
    </source>
</reference>
<dbReference type="GO" id="GO:0000022">
    <property type="term" value="P:mitotic spindle elongation"/>
    <property type="evidence" value="ECO:0007669"/>
    <property type="project" value="UniProtKB-ARBA"/>
</dbReference>
<evidence type="ECO:0000256" key="2">
    <source>
        <dbReference type="ARBA" id="ARBA00022490"/>
    </source>
</evidence>
<evidence type="ECO:0000259" key="6">
    <source>
        <dbReference type="SMART" id="SM01349"/>
    </source>
</evidence>
<dbReference type="PANTHER" id="PTHR12609">
    <property type="entry name" value="MICROTUBULE ASSOCIATED PROTEIN XMAP215"/>
    <property type="match status" value="1"/>
</dbReference>
<feature type="compositionally biased region" description="Low complexity" evidence="5">
    <location>
        <begin position="514"/>
        <end position="546"/>
    </location>
</feature>
<feature type="compositionally biased region" description="Acidic residues" evidence="5">
    <location>
        <begin position="255"/>
        <end position="271"/>
    </location>
</feature>
<dbReference type="GO" id="GO:1990571">
    <property type="term" value="P:meiotic centromere clustering"/>
    <property type="evidence" value="ECO:0007669"/>
    <property type="project" value="UniProtKB-ARBA"/>
</dbReference>
<dbReference type="GO" id="GO:1990498">
    <property type="term" value="C:mitotic spindle microtubule"/>
    <property type="evidence" value="ECO:0007669"/>
    <property type="project" value="UniProtKB-ARBA"/>
</dbReference>
<protein>
    <submittedName>
        <fullName evidence="7">Armadillo-type protein</fullName>
    </submittedName>
</protein>
<dbReference type="FunFam" id="1.25.10.10:FF:000019">
    <property type="entry name" value="Cytoskeleton-associated protein 5"/>
    <property type="match status" value="1"/>
</dbReference>
<dbReference type="GO" id="GO:0030951">
    <property type="term" value="P:establishment or maintenance of microtubule cytoskeleton polarity"/>
    <property type="evidence" value="ECO:0007669"/>
    <property type="project" value="InterPro"/>
</dbReference>
<dbReference type="FunFam" id="1.25.10.10:FF:000282">
    <property type="entry name" value="Spindle pole body component"/>
    <property type="match status" value="1"/>
</dbReference>
<dbReference type="GO" id="GO:0044732">
    <property type="term" value="C:mitotic spindle pole body"/>
    <property type="evidence" value="ECO:0007669"/>
    <property type="project" value="UniProtKB-ARBA"/>
</dbReference>
<evidence type="ECO:0000256" key="3">
    <source>
        <dbReference type="ARBA" id="ARBA00023212"/>
    </source>
</evidence>